<organism evidence="2 3">
    <name type="scientific">Dokdonella fugitiva</name>
    <dbReference type="NCBI Taxonomy" id="328517"/>
    <lineage>
        <taxon>Bacteria</taxon>
        <taxon>Pseudomonadati</taxon>
        <taxon>Pseudomonadota</taxon>
        <taxon>Gammaproteobacteria</taxon>
        <taxon>Lysobacterales</taxon>
        <taxon>Rhodanobacteraceae</taxon>
        <taxon>Dokdonella</taxon>
    </lineage>
</organism>
<dbReference type="Gene3D" id="3.40.50.1820">
    <property type="entry name" value="alpha/beta hydrolase"/>
    <property type="match status" value="1"/>
</dbReference>
<evidence type="ECO:0008006" key="4">
    <source>
        <dbReference type="Google" id="ProtNLM"/>
    </source>
</evidence>
<gene>
    <name evidence="2" type="ORF">EV148_105179</name>
</gene>
<dbReference type="OrthoDB" id="9764953at2"/>
<name>A0A4R2I7T8_9GAMM</name>
<keyword evidence="1" id="KW-0732">Signal</keyword>
<dbReference type="Proteomes" id="UP000294862">
    <property type="component" value="Unassembled WGS sequence"/>
</dbReference>
<dbReference type="RefSeq" id="WP_131997969.1">
    <property type="nucleotide sequence ID" value="NZ_JACGXM010000003.1"/>
</dbReference>
<reference evidence="2 3" key="1">
    <citation type="journal article" date="2015" name="Stand. Genomic Sci.">
        <title>Genomic Encyclopedia of Bacterial and Archaeal Type Strains, Phase III: the genomes of soil and plant-associated and newly described type strains.</title>
        <authorList>
            <person name="Whitman W.B."/>
            <person name="Woyke T."/>
            <person name="Klenk H.P."/>
            <person name="Zhou Y."/>
            <person name="Lilburn T.G."/>
            <person name="Beck B.J."/>
            <person name="De Vos P."/>
            <person name="Vandamme P."/>
            <person name="Eisen J.A."/>
            <person name="Garrity G."/>
            <person name="Hugenholtz P."/>
            <person name="Kyrpides N.C."/>
        </authorList>
    </citation>
    <scope>NUCLEOTIDE SEQUENCE [LARGE SCALE GENOMIC DNA]</scope>
    <source>
        <strain evidence="2 3">A3</strain>
    </source>
</reference>
<dbReference type="EMBL" id="SLWQ01000005">
    <property type="protein sequence ID" value="TCO40384.1"/>
    <property type="molecule type" value="Genomic_DNA"/>
</dbReference>
<dbReference type="InterPro" id="IPR029058">
    <property type="entry name" value="AB_hydrolase_fold"/>
</dbReference>
<evidence type="ECO:0000256" key="1">
    <source>
        <dbReference type="ARBA" id="ARBA00022729"/>
    </source>
</evidence>
<accession>A0A4R2I7T8</accession>
<dbReference type="AlphaFoldDB" id="A0A4R2I7T8"/>
<evidence type="ECO:0000313" key="3">
    <source>
        <dbReference type="Proteomes" id="UP000294862"/>
    </source>
</evidence>
<dbReference type="PANTHER" id="PTHR43037:SF1">
    <property type="entry name" value="BLL1128 PROTEIN"/>
    <property type="match status" value="1"/>
</dbReference>
<dbReference type="PANTHER" id="PTHR43037">
    <property type="entry name" value="UNNAMED PRODUCT-RELATED"/>
    <property type="match status" value="1"/>
</dbReference>
<proteinExistence type="predicted"/>
<sequence>MQACCSLAFAGTGRAAALDDAELGKYWTADVAHVPYRAVVTDGRRDGEKLPLIVFLHGDWQDGTDNESQLAGRGNGSYELVDAAREGGIPLVYVAPQTTGAYWPPARVAAVVRDALQRWPVDPRRIYLTGISDGATGVWDALKAWPRCFAAGVPMSGMTELAGLGPIRDVPQWVFHGSDDDDTDVEKGYDGAMVGSRAVVRALRAMGGQPRYTEYAGGKHVIWPQAYAEPALLPWILDQRLRGAPCDFAEPRMDEAEPLKSRP</sequence>
<dbReference type="InterPro" id="IPR050955">
    <property type="entry name" value="Plant_Biomass_Hydrol_Est"/>
</dbReference>
<dbReference type="SUPFAM" id="SSF53474">
    <property type="entry name" value="alpha/beta-Hydrolases"/>
    <property type="match status" value="1"/>
</dbReference>
<keyword evidence="3" id="KW-1185">Reference proteome</keyword>
<evidence type="ECO:0000313" key="2">
    <source>
        <dbReference type="EMBL" id="TCO40384.1"/>
    </source>
</evidence>
<comment type="caution">
    <text evidence="2">The sequence shown here is derived from an EMBL/GenBank/DDBJ whole genome shotgun (WGS) entry which is preliminary data.</text>
</comment>
<protein>
    <recommendedName>
        <fullName evidence="4">Esterase</fullName>
    </recommendedName>
</protein>